<keyword evidence="4" id="KW-0862">Zinc</keyword>
<dbReference type="PROSITE" id="PS50157">
    <property type="entry name" value="ZINC_FINGER_C2H2_2"/>
    <property type="match status" value="1"/>
</dbReference>
<dbReference type="InterPro" id="IPR013087">
    <property type="entry name" value="Znf_C2H2_type"/>
</dbReference>
<gene>
    <name evidence="7" type="ORF">BOTBODRAFT_139690</name>
</gene>
<proteinExistence type="inferred from homology"/>
<keyword evidence="4" id="KW-0863">Zinc-finger</keyword>
<protein>
    <recommendedName>
        <fullName evidence="6">C2H2-type domain-containing protein</fullName>
    </recommendedName>
</protein>
<comment type="subcellular location">
    <subcellularLocation>
        <location evidence="1">Nucleus</location>
    </subcellularLocation>
</comment>
<dbReference type="InParanoid" id="A0A067M860"/>
<feature type="compositionally biased region" description="Basic and acidic residues" evidence="5">
    <location>
        <begin position="283"/>
        <end position="302"/>
    </location>
</feature>
<dbReference type="Proteomes" id="UP000027195">
    <property type="component" value="Unassembled WGS sequence"/>
</dbReference>
<dbReference type="GO" id="GO:0031047">
    <property type="term" value="P:regulatory ncRNA-mediated gene silencing"/>
    <property type="evidence" value="ECO:0007669"/>
    <property type="project" value="UniProtKB-ARBA"/>
</dbReference>
<feature type="compositionally biased region" description="Gly residues" evidence="5">
    <location>
        <begin position="607"/>
        <end position="619"/>
    </location>
</feature>
<evidence type="ECO:0000256" key="2">
    <source>
        <dbReference type="ARBA" id="ARBA00005407"/>
    </source>
</evidence>
<dbReference type="PROSITE" id="PS00028">
    <property type="entry name" value="ZINC_FINGER_C2H2_1"/>
    <property type="match status" value="1"/>
</dbReference>
<feature type="region of interest" description="Disordered" evidence="5">
    <location>
        <begin position="273"/>
        <end position="302"/>
    </location>
</feature>
<keyword evidence="4" id="KW-0479">Metal-binding</keyword>
<keyword evidence="8" id="KW-1185">Reference proteome</keyword>
<keyword evidence="3" id="KW-0539">Nucleus</keyword>
<comment type="similarity">
    <text evidence="2">Belongs to the ARS2 family.</text>
</comment>
<dbReference type="HOGENOM" id="CLU_009652_0_0_1"/>
<organism evidence="7 8">
    <name type="scientific">Botryobasidium botryosum (strain FD-172 SS1)</name>
    <dbReference type="NCBI Taxonomy" id="930990"/>
    <lineage>
        <taxon>Eukaryota</taxon>
        <taxon>Fungi</taxon>
        <taxon>Dikarya</taxon>
        <taxon>Basidiomycota</taxon>
        <taxon>Agaricomycotina</taxon>
        <taxon>Agaricomycetes</taxon>
        <taxon>Cantharellales</taxon>
        <taxon>Botryobasidiaceae</taxon>
        <taxon>Botryobasidium</taxon>
    </lineage>
</organism>
<dbReference type="InterPro" id="IPR039727">
    <property type="entry name" value="SE/Ars2"/>
</dbReference>
<dbReference type="InterPro" id="IPR035979">
    <property type="entry name" value="RBD_domain_sf"/>
</dbReference>
<dbReference type="InterPro" id="IPR007042">
    <property type="entry name" value="SERRATE/Ars2_C"/>
</dbReference>
<dbReference type="CDD" id="cd00590">
    <property type="entry name" value="RRM_SF"/>
    <property type="match status" value="1"/>
</dbReference>
<dbReference type="OrthoDB" id="342064at2759"/>
<sequence length="662" mass="73970">MKARYEKYKRTMTANQIQTLFNHHRLSSWFGERYDPSPEFVKLRARVRKQGWQGREAKFIADLEEGKYDTLAAIATDSGAVHTGPEDDLSAQAAEENQDGEEQEEHTMDQDNANENEAANADAEANGSAPATGGDASRPRAGDISVMPEGNQVMIRTIPPDIGRLKLEEACSTVPGFVHLALGDPMQKRNYYRAGWIKFDDDANMSEAVRLLGEKKIEGFKLHVTHSTRPFISRLRSTPEIASRPDRVEKDLANVKKLAAILEDEALILNRKDENSSIETEGEEAKPPHVEHTELPKERGSEAVERRLERLVAELQEQHHEGEENGLTVKKSVIALDLYLAYLRYAFNCCYYCAAVTDHVEELQRKCIKHVRKPLSGADSSKDERWVDWLDQKIALLIDKNGVDPRDYGGKNYDEELAKAVEPHVKQEDEGKFRCKTCNKLFKATTFVEKHIANKHPELVKQLDDLPFFNNFALDPHRIQPFIHPPPPSGGGQHPPPQAYGLHGSSRNADSYPRHANQYPSSYAPHYSGYGQSSYYDHSYPGYGQAYGYPPHNSYYERRRSPPRRLAERMGDLSAPVSDPMHSQLTIRAGIEGLPAKPVSNAILEPGPGGRRGGRGPGGSSLTAGPLPPPPDAKEDPRAAAGRKISYHDMDEVAEGDIELTY</sequence>
<evidence type="ECO:0000313" key="8">
    <source>
        <dbReference type="Proteomes" id="UP000027195"/>
    </source>
</evidence>
<evidence type="ECO:0000256" key="1">
    <source>
        <dbReference type="ARBA" id="ARBA00004123"/>
    </source>
</evidence>
<dbReference type="EMBL" id="KL198101">
    <property type="protein sequence ID" value="KDQ07761.1"/>
    <property type="molecule type" value="Genomic_DNA"/>
</dbReference>
<dbReference type="STRING" id="930990.A0A067M860"/>
<feature type="compositionally biased region" description="Pro residues" evidence="5">
    <location>
        <begin position="483"/>
        <end position="498"/>
    </location>
</feature>
<dbReference type="PANTHER" id="PTHR13165:SF0">
    <property type="entry name" value="SERRATE RNA EFFECTOR MOLECULE HOMOLOG"/>
    <property type="match status" value="1"/>
</dbReference>
<dbReference type="Pfam" id="PF04959">
    <property type="entry name" value="ARS2"/>
    <property type="match status" value="1"/>
</dbReference>
<feature type="domain" description="C2H2-type" evidence="6">
    <location>
        <begin position="433"/>
        <end position="456"/>
    </location>
</feature>
<dbReference type="GO" id="GO:0003676">
    <property type="term" value="F:nucleic acid binding"/>
    <property type="evidence" value="ECO:0007669"/>
    <property type="project" value="InterPro"/>
</dbReference>
<evidence type="ECO:0000259" key="6">
    <source>
        <dbReference type="PROSITE" id="PS50157"/>
    </source>
</evidence>
<dbReference type="GO" id="GO:0008270">
    <property type="term" value="F:zinc ion binding"/>
    <property type="evidence" value="ECO:0007669"/>
    <property type="project" value="UniProtKB-KW"/>
</dbReference>
<dbReference type="GO" id="GO:0016070">
    <property type="term" value="P:RNA metabolic process"/>
    <property type="evidence" value="ECO:0007669"/>
    <property type="project" value="UniProtKB-ARBA"/>
</dbReference>
<dbReference type="Pfam" id="PF12066">
    <property type="entry name" value="SERRATE_Ars2_N"/>
    <property type="match status" value="1"/>
</dbReference>
<evidence type="ECO:0000256" key="5">
    <source>
        <dbReference type="SAM" id="MobiDB-lite"/>
    </source>
</evidence>
<feature type="region of interest" description="Disordered" evidence="5">
    <location>
        <begin position="479"/>
        <end position="524"/>
    </location>
</feature>
<evidence type="ECO:0000313" key="7">
    <source>
        <dbReference type="EMBL" id="KDQ07761.1"/>
    </source>
</evidence>
<feature type="compositionally biased region" description="Low complexity" evidence="5">
    <location>
        <begin position="111"/>
        <end position="126"/>
    </location>
</feature>
<evidence type="ECO:0000256" key="3">
    <source>
        <dbReference type="ARBA" id="ARBA00023242"/>
    </source>
</evidence>
<feature type="region of interest" description="Disordered" evidence="5">
    <location>
        <begin position="598"/>
        <end position="650"/>
    </location>
</feature>
<dbReference type="SUPFAM" id="SSF54928">
    <property type="entry name" value="RNA-binding domain, RBD"/>
    <property type="match status" value="1"/>
</dbReference>
<feature type="region of interest" description="Disordered" evidence="5">
    <location>
        <begin position="80"/>
        <end position="148"/>
    </location>
</feature>
<accession>A0A067M860</accession>
<name>A0A067M860_BOTB1</name>
<dbReference type="GO" id="GO:0016604">
    <property type="term" value="C:nuclear body"/>
    <property type="evidence" value="ECO:0007669"/>
    <property type="project" value="TreeGrafter"/>
</dbReference>
<evidence type="ECO:0000256" key="4">
    <source>
        <dbReference type="PROSITE-ProRule" id="PRU00042"/>
    </source>
</evidence>
<dbReference type="PANTHER" id="PTHR13165">
    <property type="entry name" value="ARSENITE-RESISTANCE PROTEIN 2"/>
    <property type="match status" value="1"/>
</dbReference>
<dbReference type="InterPro" id="IPR021933">
    <property type="entry name" value="SERRATE/Ars2_N"/>
</dbReference>
<dbReference type="AlphaFoldDB" id="A0A067M860"/>
<reference evidence="8" key="1">
    <citation type="journal article" date="2014" name="Proc. Natl. Acad. Sci. U.S.A.">
        <title>Extensive sampling of basidiomycete genomes demonstrates inadequacy of the white-rot/brown-rot paradigm for wood decay fungi.</title>
        <authorList>
            <person name="Riley R."/>
            <person name="Salamov A.A."/>
            <person name="Brown D.W."/>
            <person name="Nagy L.G."/>
            <person name="Floudas D."/>
            <person name="Held B.W."/>
            <person name="Levasseur A."/>
            <person name="Lombard V."/>
            <person name="Morin E."/>
            <person name="Otillar R."/>
            <person name="Lindquist E.A."/>
            <person name="Sun H."/>
            <person name="LaButti K.M."/>
            <person name="Schmutz J."/>
            <person name="Jabbour D."/>
            <person name="Luo H."/>
            <person name="Baker S.E."/>
            <person name="Pisabarro A.G."/>
            <person name="Walton J.D."/>
            <person name="Blanchette R.A."/>
            <person name="Henrissat B."/>
            <person name="Martin F."/>
            <person name="Cullen D."/>
            <person name="Hibbett D.S."/>
            <person name="Grigoriev I.V."/>
        </authorList>
    </citation>
    <scope>NUCLEOTIDE SEQUENCE [LARGE SCALE GENOMIC DNA]</scope>
    <source>
        <strain evidence="8">FD-172 SS1</strain>
    </source>
</reference>